<organism evidence="2 3">
    <name type="scientific">Blautia obeum</name>
    <dbReference type="NCBI Taxonomy" id="40520"/>
    <lineage>
        <taxon>Bacteria</taxon>
        <taxon>Bacillati</taxon>
        <taxon>Bacillota</taxon>
        <taxon>Clostridia</taxon>
        <taxon>Lachnospirales</taxon>
        <taxon>Lachnospiraceae</taxon>
        <taxon>Blautia</taxon>
    </lineage>
</organism>
<sequence length="119" mass="13282">MTGTSAGASLCVYLAAMLKSPELAKAFQVVPNDLKIRALGLASGMYYTTKPDSIGIFLPSYIYGKHWKKSSFYPYINPENKEIIRNLPPSFLVTAYGDTLRNYSRQYAKAIKNRCDLSS</sequence>
<evidence type="ECO:0000259" key="1">
    <source>
        <dbReference type="Pfam" id="PF07859"/>
    </source>
</evidence>
<proteinExistence type="predicted"/>
<gene>
    <name evidence="2" type="ORF">C4886_02400</name>
</gene>
<feature type="domain" description="Alpha/beta hydrolase fold-3" evidence="1">
    <location>
        <begin position="2"/>
        <end position="112"/>
    </location>
</feature>
<dbReference type="AlphaFoldDB" id="A0A367G4Q9"/>
<dbReference type="EMBL" id="PSQG01000003">
    <property type="protein sequence ID" value="RCH45692.1"/>
    <property type="molecule type" value="Genomic_DNA"/>
</dbReference>
<dbReference type="InterPro" id="IPR029058">
    <property type="entry name" value="AB_hydrolase_fold"/>
</dbReference>
<accession>A0A367G4Q9</accession>
<name>A0A367G4Q9_9FIRM</name>
<protein>
    <recommendedName>
        <fullName evidence="1">Alpha/beta hydrolase fold-3 domain-containing protein</fullName>
    </recommendedName>
</protein>
<dbReference type="SUPFAM" id="SSF53474">
    <property type="entry name" value="alpha/beta-Hydrolases"/>
    <property type="match status" value="1"/>
</dbReference>
<comment type="caution">
    <text evidence="2">The sequence shown here is derived from an EMBL/GenBank/DDBJ whole genome shotgun (WGS) entry which is preliminary data.</text>
</comment>
<dbReference type="GO" id="GO:0016787">
    <property type="term" value="F:hydrolase activity"/>
    <property type="evidence" value="ECO:0007669"/>
    <property type="project" value="InterPro"/>
</dbReference>
<dbReference type="Proteomes" id="UP000253208">
    <property type="component" value="Unassembled WGS sequence"/>
</dbReference>
<dbReference type="InterPro" id="IPR013094">
    <property type="entry name" value="AB_hydrolase_3"/>
</dbReference>
<dbReference type="Gene3D" id="3.40.50.1820">
    <property type="entry name" value="alpha/beta hydrolase"/>
    <property type="match status" value="1"/>
</dbReference>
<dbReference type="Pfam" id="PF07859">
    <property type="entry name" value="Abhydrolase_3"/>
    <property type="match status" value="1"/>
</dbReference>
<evidence type="ECO:0000313" key="3">
    <source>
        <dbReference type="Proteomes" id="UP000253208"/>
    </source>
</evidence>
<reference evidence="2 3" key="1">
    <citation type="submission" date="2018-02" db="EMBL/GenBank/DDBJ databases">
        <title>Complete genome sequencing of Faecalibacterium prausnitzii strains isolated from the human gut.</title>
        <authorList>
            <person name="Fitzgerald B.C."/>
            <person name="Shkoporov A.N."/>
            <person name="Ross P.R."/>
            <person name="Hill C."/>
        </authorList>
    </citation>
    <scope>NUCLEOTIDE SEQUENCE [LARGE SCALE GENOMIC DNA]</scope>
    <source>
        <strain evidence="2 3">APC942/31-1</strain>
    </source>
</reference>
<evidence type="ECO:0000313" key="2">
    <source>
        <dbReference type="EMBL" id="RCH45692.1"/>
    </source>
</evidence>